<sequence length="198" mass="21425">MEVFLLAVRKGLTLTDVLITVVIALVFAIIYSIWGGVYTALQPLGLHLNELVYGMWFIAAVVAYLIIRKPGVAIIAEFAAASGETIVMLQFDVMLMIYGLLQGLACEIVFAIVKYKSTALMVAVLAGVAAALSTLPLDWYYGYLGHLETWNLVLMVGFRVLSGALIAGWLAHTLYRGLGETGVLKLVGSRSPDRSEGL</sequence>
<keyword evidence="1" id="KW-0472">Membrane</keyword>
<organism evidence="2 3">
    <name type="scientific">Candidatus Salinicoccus stercoripullorum</name>
    <dbReference type="NCBI Taxonomy" id="2838756"/>
    <lineage>
        <taxon>Bacteria</taxon>
        <taxon>Bacillati</taxon>
        <taxon>Bacillota</taxon>
        <taxon>Bacilli</taxon>
        <taxon>Bacillales</taxon>
        <taxon>Staphylococcaceae</taxon>
        <taxon>Salinicoccus</taxon>
    </lineage>
</organism>
<feature type="transmembrane region" description="Helical" evidence="1">
    <location>
        <begin position="46"/>
        <end position="67"/>
    </location>
</feature>
<keyword evidence="1" id="KW-0812">Transmembrane</keyword>
<evidence type="ECO:0000313" key="2">
    <source>
        <dbReference type="EMBL" id="HIW11913.1"/>
    </source>
</evidence>
<name>A0A9D1TYT7_9STAP</name>
<accession>A0A9D1TYT7</accession>
<dbReference type="InterPro" id="IPR017195">
    <property type="entry name" value="ABC_thiamin-permease_prd"/>
</dbReference>
<dbReference type="PIRSF" id="PIRSF037394">
    <property type="entry name" value="ABC_thiamine-permease_YkoE_prd"/>
    <property type="match status" value="1"/>
</dbReference>
<feature type="transmembrane region" description="Helical" evidence="1">
    <location>
        <begin position="95"/>
        <end position="113"/>
    </location>
</feature>
<reference evidence="2" key="1">
    <citation type="journal article" date="2021" name="PeerJ">
        <title>Extensive microbial diversity within the chicken gut microbiome revealed by metagenomics and culture.</title>
        <authorList>
            <person name="Gilroy R."/>
            <person name="Ravi A."/>
            <person name="Getino M."/>
            <person name="Pursley I."/>
            <person name="Horton D.L."/>
            <person name="Alikhan N.F."/>
            <person name="Baker D."/>
            <person name="Gharbi K."/>
            <person name="Hall N."/>
            <person name="Watson M."/>
            <person name="Adriaenssens E.M."/>
            <person name="Foster-Nyarko E."/>
            <person name="Jarju S."/>
            <person name="Secka A."/>
            <person name="Antonio M."/>
            <person name="Oren A."/>
            <person name="Chaudhuri R.R."/>
            <person name="La Ragione R."/>
            <person name="Hildebrand F."/>
            <person name="Pallen M.J."/>
        </authorList>
    </citation>
    <scope>NUCLEOTIDE SEQUENCE</scope>
    <source>
        <strain evidence="2">ChiHjej13B12-752</strain>
    </source>
</reference>
<reference evidence="2" key="2">
    <citation type="submission" date="2021-04" db="EMBL/GenBank/DDBJ databases">
        <authorList>
            <person name="Gilroy R."/>
        </authorList>
    </citation>
    <scope>NUCLEOTIDE SEQUENCE</scope>
    <source>
        <strain evidence="2">ChiHjej13B12-752</strain>
    </source>
</reference>
<dbReference type="EMBL" id="DXHR01000003">
    <property type="protein sequence ID" value="HIW11913.1"/>
    <property type="molecule type" value="Genomic_DNA"/>
</dbReference>
<dbReference type="Pfam" id="PF09819">
    <property type="entry name" value="ABC_cobalt"/>
    <property type="match status" value="1"/>
</dbReference>
<comment type="caution">
    <text evidence="2">The sequence shown here is derived from an EMBL/GenBank/DDBJ whole genome shotgun (WGS) entry which is preliminary data.</text>
</comment>
<evidence type="ECO:0000313" key="3">
    <source>
        <dbReference type="Proteomes" id="UP000823989"/>
    </source>
</evidence>
<dbReference type="AlphaFoldDB" id="A0A9D1TYT7"/>
<feature type="transmembrane region" description="Helical" evidence="1">
    <location>
        <begin position="120"/>
        <end position="141"/>
    </location>
</feature>
<feature type="transmembrane region" description="Helical" evidence="1">
    <location>
        <begin position="153"/>
        <end position="175"/>
    </location>
</feature>
<proteinExistence type="predicted"/>
<protein>
    <submittedName>
        <fullName evidence="2">ECF transporter S component</fullName>
    </submittedName>
</protein>
<dbReference type="Proteomes" id="UP000823989">
    <property type="component" value="Unassembled WGS sequence"/>
</dbReference>
<evidence type="ECO:0000256" key="1">
    <source>
        <dbReference type="SAM" id="Phobius"/>
    </source>
</evidence>
<feature type="transmembrane region" description="Helical" evidence="1">
    <location>
        <begin position="12"/>
        <end position="34"/>
    </location>
</feature>
<gene>
    <name evidence="2" type="ORF">H9891_01905</name>
</gene>
<keyword evidence="1" id="KW-1133">Transmembrane helix</keyword>